<proteinExistence type="predicted"/>
<dbReference type="GO" id="GO:0042147">
    <property type="term" value="P:retrograde transport, endosome to Golgi"/>
    <property type="evidence" value="ECO:0007669"/>
    <property type="project" value="TreeGrafter"/>
</dbReference>
<comment type="caution">
    <text evidence="3">The sequence shown here is derived from an EMBL/GenBank/DDBJ whole genome shotgun (WGS) entry which is preliminary data.</text>
</comment>
<keyword evidence="4" id="KW-1185">Reference proteome</keyword>
<evidence type="ECO:0000313" key="4">
    <source>
        <dbReference type="Proteomes" id="UP000789595"/>
    </source>
</evidence>
<dbReference type="GO" id="GO:0005802">
    <property type="term" value="C:trans-Golgi network"/>
    <property type="evidence" value="ECO:0007669"/>
    <property type="project" value="TreeGrafter"/>
</dbReference>
<name>A0A8J2SJW8_9STRA</name>
<reference evidence="3" key="1">
    <citation type="submission" date="2021-11" db="EMBL/GenBank/DDBJ databases">
        <authorList>
            <consortium name="Genoscope - CEA"/>
            <person name="William W."/>
        </authorList>
    </citation>
    <scope>NUCLEOTIDE SEQUENCE</scope>
</reference>
<dbReference type="EMBL" id="CAKKNE010000003">
    <property type="protein sequence ID" value="CAH0371958.1"/>
    <property type="molecule type" value="Genomic_DNA"/>
</dbReference>
<dbReference type="PANTHER" id="PTHR22902">
    <property type="entry name" value="SESQUIPEDALIAN"/>
    <property type="match status" value="1"/>
</dbReference>
<dbReference type="InterPro" id="IPR001849">
    <property type="entry name" value="PH_domain"/>
</dbReference>
<dbReference type="SMART" id="SM00233">
    <property type="entry name" value="PH"/>
    <property type="match status" value="1"/>
</dbReference>
<dbReference type="CDD" id="cd00821">
    <property type="entry name" value="PH"/>
    <property type="match status" value="1"/>
</dbReference>
<dbReference type="OrthoDB" id="43122at2759"/>
<evidence type="ECO:0000313" key="3">
    <source>
        <dbReference type="EMBL" id="CAH0371958.1"/>
    </source>
</evidence>
<dbReference type="GO" id="GO:0007032">
    <property type="term" value="P:endosome organization"/>
    <property type="evidence" value="ECO:0007669"/>
    <property type="project" value="TreeGrafter"/>
</dbReference>
<dbReference type="Pfam" id="PF00169">
    <property type="entry name" value="PH"/>
    <property type="match status" value="1"/>
</dbReference>
<dbReference type="PROSITE" id="PS50003">
    <property type="entry name" value="PH_DOMAIN"/>
    <property type="match status" value="1"/>
</dbReference>
<dbReference type="AlphaFoldDB" id="A0A8J2SJW8"/>
<gene>
    <name evidence="3" type="ORF">PECAL_3P19300</name>
</gene>
<dbReference type="GO" id="GO:0005829">
    <property type="term" value="C:cytosol"/>
    <property type="evidence" value="ECO:0007669"/>
    <property type="project" value="GOC"/>
</dbReference>
<dbReference type="Gene3D" id="2.30.29.30">
    <property type="entry name" value="Pleckstrin-homology domain (PH domain)/Phosphotyrosine-binding domain (PTB)"/>
    <property type="match status" value="1"/>
</dbReference>
<sequence>MFHLPGRGTTALTVKSSPPKTAQTATRLGVRAGVLTKRDERGAWQRRYCALVPQTLLFYYDDETSDDARGIIDLEYYGDVQIVRGRTLRLATASDVPLRSFFFQAETEEQAQKWCEALSRERYFVVADERDAYRELQGEFSTTRAQDDESCSKMREASQERNAAASLSEKRAADALEVLRDQALALGLAPRQAAALTTPAAAAREVAHRLHFCGRRRESLERALQALETSQPEPPDAAEKRQSTIAALRAKLASQKQKTAHASTSRLAADARRDAALQTARAARAAVAAAASRRSRAERSAAELVDQKRVLVREVRERRARLDDARRVSSSLEHAADLPAAVAGLSVDDAVERLRRGSAPMVG</sequence>
<evidence type="ECO:0000259" key="2">
    <source>
        <dbReference type="PROSITE" id="PS50003"/>
    </source>
</evidence>
<dbReference type="Proteomes" id="UP000789595">
    <property type="component" value="Unassembled WGS sequence"/>
</dbReference>
<dbReference type="InterPro" id="IPR011993">
    <property type="entry name" value="PH-like_dom_sf"/>
</dbReference>
<dbReference type="GO" id="GO:0055037">
    <property type="term" value="C:recycling endosome"/>
    <property type="evidence" value="ECO:0007669"/>
    <property type="project" value="TreeGrafter"/>
</dbReference>
<accession>A0A8J2SJW8</accession>
<dbReference type="SUPFAM" id="SSF50729">
    <property type="entry name" value="PH domain-like"/>
    <property type="match status" value="1"/>
</dbReference>
<dbReference type="InterPro" id="IPR045188">
    <property type="entry name" value="Boi1/Boi2-like"/>
</dbReference>
<protein>
    <recommendedName>
        <fullName evidence="2">PH domain-containing protein</fullName>
    </recommendedName>
</protein>
<dbReference type="GO" id="GO:0001881">
    <property type="term" value="P:receptor recycling"/>
    <property type="evidence" value="ECO:0007669"/>
    <property type="project" value="TreeGrafter"/>
</dbReference>
<organism evidence="3 4">
    <name type="scientific">Pelagomonas calceolata</name>
    <dbReference type="NCBI Taxonomy" id="35677"/>
    <lineage>
        <taxon>Eukaryota</taxon>
        <taxon>Sar</taxon>
        <taxon>Stramenopiles</taxon>
        <taxon>Ochrophyta</taxon>
        <taxon>Pelagophyceae</taxon>
        <taxon>Pelagomonadales</taxon>
        <taxon>Pelagomonadaceae</taxon>
        <taxon>Pelagomonas</taxon>
    </lineage>
</organism>
<dbReference type="GO" id="GO:0005769">
    <property type="term" value="C:early endosome"/>
    <property type="evidence" value="ECO:0007669"/>
    <property type="project" value="TreeGrafter"/>
</dbReference>
<feature type="domain" description="PH" evidence="2">
    <location>
        <begin position="28"/>
        <end position="123"/>
    </location>
</feature>
<keyword evidence="1" id="KW-0597">Phosphoprotein</keyword>
<dbReference type="PANTHER" id="PTHR22902:SF27">
    <property type="entry name" value="PLECKSTRIN HOMOLOGY DOMAIN-CONTAINING FAMILY A MEMBER 3"/>
    <property type="match status" value="1"/>
</dbReference>
<evidence type="ECO:0000256" key="1">
    <source>
        <dbReference type="ARBA" id="ARBA00022553"/>
    </source>
</evidence>